<name>A9BKA0_HEMAN</name>
<evidence type="ECO:0000256" key="2">
    <source>
        <dbReference type="SAM" id="Phobius"/>
    </source>
</evidence>
<evidence type="ECO:0000313" key="3">
    <source>
        <dbReference type="EMBL" id="ABW97933.1"/>
    </source>
</evidence>
<evidence type="ECO:0000313" key="4">
    <source>
        <dbReference type="Proteomes" id="UP000243127"/>
    </source>
</evidence>
<dbReference type="AlphaFoldDB" id="A9BKA0"/>
<protein>
    <submittedName>
        <fullName evidence="3">Uncharacterized protein</fullName>
    </submittedName>
</protein>
<feature type="transmembrane region" description="Helical" evidence="2">
    <location>
        <begin position="12"/>
        <end position="31"/>
    </location>
</feature>
<sequence length="724" mass="89390">MEKNQNLFLNSLNFSKGSFFFFWKIFISFTLRKLDNISIFYIYIWGILFIGIKKKTKKISQFFSLYFLSQRFQPGILKESYYFHFLFFLIKNFKKIGKTQERSFLKFLSFLIQGCNSGFSFKPIFIHLLAKEIIKKITNLTKNGFLLEKILSRFQNQGTKDDVINSILIKIFYKKIDFNNFEFFFRSNIKKFSLFNISIKKLGNILFLRFFFSAHFFGKELKLFKKWILKLIIFIKKKKFHRKKNFIEMFGSKRRVKKNPRKKKKKRLFFSLFKFIKLKKIFKNLKKLEREKNLLVKNRVEREEKNSKFEVGKKPKSLYFLISDFFNHLIFRKTNFSIFLRKEKINFDFFALKRGNSFFFEMFCDRLNKKRKYRFMFNWFFLSGKKFFFFFMNLKKNFLQNEKWKVIFFLLFEFGIFSKVFNSFDKKIQSIIKKIYKNFGFFQKFLFNFFLNEFAGFFFHLLKNFKFFLTLKTQLKKENFFEKKKEKKPFFLSFKKKKIFFLQIYHSYNYKILFHKSKFFSSLEILKILEIFLKFKIDLNRKIKKIFHIKNFSIFFGKRINLKNFSSLVWFIGFFKKTCTWSKIKNLAFFENKKFRNLLNCSVFHLPFLLKTLYTFKFWNFLPSILIFFLEKFSKDIRIFKKNKKKFFNFFVSTSFSQFFLLKELSYFIQKEKTNHFFCINNLFGRKISKKEKKILVFEEKIFKKPFFKLFVHKIRKSSFKKEF</sequence>
<feature type="transmembrane region" description="Helical" evidence="2">
    <location>
        <begin position="406"/>
        <end position="424"/>
    </location>
</feature>
<dbReference type="Proteomes" id="UP000243127">
    <property type="component" value="Nucleomorph 1"/>
</dbReference>
<feature type="coiled-coil region" evidence="1">
    <location>
        <begin position="278"/>
        <end position="305"/>
    </location>
</feature>
<keyword evidence="2" id="KW-0472">Membrane</keyword>
<accession>A9BKA0</accession>
<keyword evidence="3" id="KW-0542">Nucleomorph</keyword>
<feature type="transmembrane region" description="Helical" evidence="2">
    <location>
        <begin position="445"/>
        <end position="462"/>
    </location>
</feature>
<geneLocation type="nucleomorph" evidence="3"/>
<dbReference type="GeneID" id="5739792"/>
<dbReference type="EMBL" id="CP000881">
    <property type="protein sequence ID" value="ABW97933.1"/>
    <property type="molecule type" value="Genomic_DNA"/>
</dbReference>
<feature type="transmembrane region" description="Helical" evidence="2">
    <location>
        <begin position="37"/>
        <end position="52"/>
    </location>
</feature>
<keyword evidence="2" id="KW-0812">Transmembrane</keyword>
<dbReference type="RefSeq" id="XP_001712258.1">
    <property type="nucleotide sequence ID" value="XM_001712206.1"/>
</dbReference>
<proteinExistence type="predicted"/>
<evidence type="ECO:0000256" key="1">
    <source>
        <dbReference type="SAM" id="Coils"/>
    </source>
</evidence>
<feature type="transmembrane region" description="Helical" evidence="2">
    <location>
        <begin position="375"/>
        <end position="394"/>
    </location>
</feature>
<reference evidence="3 4" key="1">
    <citation type="journal article" date="2007" name="Proc. Natl. Acad. Sci. U.S.A.">
        <title>Nucleomorph genome of Hemiselmis andersenii reveals complete intron loss and compaction as a driver of protein structure and function.</title>
        <authorList>
            <person name="Lane C.E."/>
            <person name="van den Heuvel K."/>
            <person name="Kozera C."/>
            <person name="Curtis B.A."/>
            <person name="Parsons B.J."/>
            <person name="Bowman S."/>
            <person name="Archibald J.M."/>
        </authorList>
    </citation>
    <scope>NUCLEOTIDE SEQUENCE [LARGE SCALE GENOMIC DNA]</scope>
    <source>
        <strain evidence="3 4">CCMP644</strain>
    </source>
</reference>
<organism evidence="3 4">
    <name type="scientific">Hemiselmis andersenii</name>
    <name type="common">Cryptophyte alga</name>
    <dbReference type="NCBI Taxonomy" id="464988"/>
    <lineage>
        <taxon>Eukaryota</taxon>
        <taxon>Cryptophyceae</taxon>
        <taxon>Cryptomonadales</taxon>
        <taxon>Hemiselmidaceae</taxon>
        <taxon>Hemiselmis</taxon>
    </lineage>
</organism>
<keyword evidence="2" id="KW-1133">Transmembrane helix</keyword>
<gene>
    <name evidence="3" type="ORF">HAN_1g90</name>
</gene>
<keyword evidence="1" id="KW-0175">Coiled coil</keyword>